<sequence>MRRLVNDEGDLNRDDGEGDDLLPSAILDNIVVKLVPTIYTEGEARVLSTSITSSTSPLAELTRQIVVPSCKHMRRVVVRNTGADGQVHEEVQFVDTDGNVVHDEGVAVNVTTSAMTTTPVIARHIVTPNKLTQRTLRRTGADGQVRVQVQYLDIGGNIVRTEGEDFDSISGSSGAAVTRRIVTPGKITRRVVVRKTGADGRVHEEVQYMDADGNVVQSDGTALVTTSGNDTTGFSSGRTTMTRRIVSPGQTYAGVDGNVLPTLRMDGTSVSVEQHIDGDGQIFDDEGRALSSVGSFSGSVSSVASDTSTTTSSRRIVTRRLMVLPNTVPALQRSVVHKASFSSDAEYEEDVQYVESEDGDLTTRVVTSQDSSGRRVTTRRVVTPHRVVRRMVVCKEIADSGTEAVSGFDIDADSAQSEDNACNDESMGGSSHCKYSMLDRIVHPTKTRRVISRTASSLDKTQKNFDVVTVPLSEKYETTMSLSDEENTFSFPSRGGAARISSASKRVDVDSTKVDGDSQETSKGRVVATVAGAAVVASAVDGDSNSSKNEIEGVLAVDERATTVTKEIAEAEKDGEQLHVVATIKNQPHQKRLSLHITMSFSMYLKLTKADASDVVADFNLQIEPKLSSYQDNNVVAENPRVNDVPETFAVTADKFVLPSSK</sequence>
<dbReference type="Proteomes" id="UP001162029">
    <property type="component" value="Unassembled WGS sequence"/>
</dbReference>
<evidence type="ECO:0000313" key="3">
    <source>
        <dbReference type="Proteomes" id="UP001162029"/>
    </source>
</evidence>
<keyword evidence="3" id="KW-1185">Reference proteome</keyword>
<evidence type="ECO:0000313" key="2">
    <source>
        <dbReference type="EMBL" id="CAI5708328.1"/>
    </source>
</evidence>
<reference evidence="2" key="1">
    <citation type="submission" date="2022-12" db="EMBL/GenBank/DDBJ databases">
        <authorList>
            <person name="Webb A."/>
        </authorList>
    </citation>
    <scope>NUCLEOTIDE SEQUENCE</scope>
    <source>
        <strain evidence="2">Pd1</strain>
    </source>
</reference>
<name>A0AAV0SXF7_9STRA</name>
<dbReference type="AlphaFoldDB" id="A0AAV0SXF7"/>
<feature type="region of interest" description="Disordered" evidence="1">
    <location>
        <begin position="502"/>
        <end position="521"/>
    </location>
</feature>
<organism evidence="2 3">
    <name type="scientific">Peronospora destructor</name>
    <dbReference type="NCBI Taxonomy" id="86335"/>
    <lineage>
        <taxon>Eukaryota</taxon>
        <taxon>Sar</taxon>
        <taxon>Stramenopiles</taxon>
        <taxon>Oomycota</taxon>
        <taxon>Peronosporomycetes</taxon>
        <taxon>Peronosporales</taxon>
        <taxon>Peronosporaceae</taxon>
        <taxon>Peronospora</taxon>
    </lineage>
</organism>
<feature type="compositionally biased region" description="Basic and acidic residues" evidence="1">
    <location>
        <begin position="505"/>
        <end position="521"/>
    </location>
</feature>
<proteinExistence type="predicted"/>
<gene>
    <name evidence="2" type="ORF">PDE001_LOCUS59</name>
</gene>
<comment type="caution">
    <text evidence="2">The sequence shown here is derived from an EMBL/GenBank/DDBJ whole genome shotgun (WGS) entry which is preliminary data.</text>
</comment>
<accession>A0AAV0SXF7</accession>
<dbReference type="EMBL" id="CANTFM010000013">
    <property type="protein sequence ID" value="CAI5708328.1"/>
    <property type="molecule type" value="Genomic_DNA"/>
</dbReference>
<evidence type="ECO:0000256" key="1">
    <source>
        <dbReference type="SAM" id="MobiDB-lite"/>
    </source>
</evidence>
<protein>
    <submittedName>
        <fullName evidence="2">Uncharacterized protein</fullName>
    </submittedName>
</protein>